<feature type="domain" description="HTH araC/xylS-type" evidence="1">
    <location>
        <begin position="1"/>
        <end position="27"/>
    </location>
</feature>
<gene>
    <name evidence="2" type="ORF">SAMN05216377_114173</name>
</gene>
<dbReference type="EMBL" id="FNBE01000014">
    <property type="protein sequence ID" value="SDG72867.1"/>
    <property type="molecule type" value="Genomic_DNA"/>
</dbReference>
<evidence type="ECO:0000259" key="1">
    <source>
        <dbReference type="PROSITE" id="PS01124"/>
    </source>
</evidence>
<dbReference type="GO" id="GO:0003700">
    <property type="term" value="F:DNA-binding transcription factor activity"/>
    <property type="evidence" value="ECO:0007669"/>
    <property type="project" value="InterPro"/>
</dbReference>
<dbReference type="InterPro" id="IPR018060">
    <property type="entry name" value="HTH_AraC"/>
</dbReference>
<dbReference type="GO" id="GO:0043565">
    <property type="term" value="F:sequence-specific DNA binding"/>
    <property type="evidence" value="ECO:0007669"/>
    <property type="project" value="InterPro"/>
</dbReference>
<keyword evidence="3" id="KW-1185">Reference proteome</keyword>
<dbReference type="OrthoDB" id="4549023at2"/>
<dbReference type="AlphaFoldDB" id="A0A1G7WLK0"/>
<proteinExistence type="predicted"/>
<evidence type="ECO:0000313" key="2">
    <source>
        <dbReference type="EMBL" id="SDG72867.1"/>
    </source>
</evidence>
<protein>
    <recommendedName>
        <fullName evidence="1">HTH araC/xylS-type domain-containing protein</fullName>
    </recommendedName>
</protein>
<dbReference type="RefSeq" id="WP_143030144.1">
    <property type="nucleotide sequence ID" value="NZ_FNBE01000014.1"/>
</dbReference>
<sequence length="52" mass="5630">MGFCDLSHLNRVVKAQLGCLPGGYRARRREGVDTVPVVYDPGAVVENRLSTG</sequence>
<accession>A0A1G7WLK0</accession>
<reference evidence="2 3" key="1">
    <citation type="submission" date="2016-10" db="EMBL/GenBank/DDBJ databases">
        <authorList>
            <person name="de Groot N.N."/>
        </authorList>
    </citation>
    <scope>NUCLEOTIDE SEQUENCE [LARGE SCALE GENOMIC DNA]</scope>
    <source>
        <strain evidence="2 3">CGMCC 4.3143</strain>
    </source>
</reference>
<dbReference type="Proteomes" id="UP000198967">
    <property type="component" value="Unassembled WGS sequence"/>
</dbReference>
<evidence type="ECO:0000313" key="3">
    <source>
        <dbReference type="Proteomes" id="UP000198967"/>
    </source>
</evidence>
<organism evidence="2 3">
    <name type="scientific">Pseudonocardia oroxyli</name>
    <dbReference type="NCBI Taxonomy" id="366584"/>
    <lineage>
        <taxon>Bacteria</taxon>
        <taxon>Bacillati</taxon>
        <taxon>Actinomycetota</taxon>
        <taxon>Actinomycetes</taxon>
        <taxon>Pseudonocardiales</taxon>
        <taxon>Pseudonocardiaceae</taxon>
        <taxon>Pseudonocardia</taxon>
    </lineage>
</organism>
<name>A0A1G7WLK0_PSEOR</name>
<dbReference type="PROSITE" id="PS01124">
    <property type="entry name" value="HTH_ARAC_FAMILY_2"/>
    <property type="match status" value="1"/>
</dbReference>